<dbReference type="GO" id="GO:0016798">
    <property type="term" value="F:hydrolase activity, acting on glycosyl bonds"/>
    <property type="evidence" value="ECO:0007669"/>
    <property type="project" value="UniProtKB-KW"/>
</dbReference>
<keyword evidence="8" id="KW-0378">Hydrolase</keyword>
<feature type="domain" description="Transglycosylase SLT" evidence="12">
    <location>
        <begin position="1271"/>
        <end position="1350"/>
    </location>
</feature>
<comment type="function">
    <text evidence="3">Is able to cleave peptidoglycan.</text>
</comment>
<gene>
    <name evidence="15" type="ORF">JRU67_09160</name>
</gene>
<keyword evidence="11" id="KW-1133">Transmembrane helix</keyword>
<comment type="cofactor">
    <cofactor evidence="2">
        <name>Zn(2+)</name>
        <dbReference type="ChEBI" id="CHEBI:29105"/>
    </cofactor>
</comment>
<reference evidence="15" key="1">
    <citation type="submission" date="2021-02" db="EMBL/GenBank/DDBJ databases">
        <title>cfr and optrA-positive Staphylococcus spp.</title>
        <authorList>
            <person name="Chen L."/>
        </authorList>
    </citation>
    <scope>NUCLEOTIDE SEQUENCE</scope>
    <source>
        <strain evidence="15">GDQ20D70P</strain>
    </source>
</reference>
<evidence type="ECO:0000259" key="14">
    <source>
        <dbReference type="Pfam" id="PF20155"/>
    </source>
</evidence>
<dbReference type="Pfam" id="PF01551">
    <property type="entry name" value="Peptidase_M23"/>
    <property type="match status" value="1"/>
</dbReference>
<evidence type="ECO:0000256" key="11">
    <source>
        <dbReference type="SAM" id="Phobius"/>
    </source>
</evidence>
<dbReference type="PANTHER" id="PTHR37813">
    <property type="entry name" value="FELS-2 PROPHAGE PROTEIN"/>
    <property type="match status" value="1"/>
</dbReference>
<dbReference type="InterPro" id="IPR013491">
    <property type="entry name" value="Tape_meas_N"/>
</dbReference>
<dbReference type="CDD" id="cd12797">
    <property type="entry name" value="M23_peptidase"/>
    <property type="match status" value="1"/>
</dbReference>
<sequence length="1461" mass="157036">MATIKELQAKFSANQSGMDSAFTAIANRLNDIEKASDRAARNIEKNMTRGMNRVFKTGEGFEKVGSTFNNISKKSEEVGSNLTKKITKPAMIAGGALASITIGKGFGRLVEIDNAKAKLDGLGHSSESVQKIMDNALESVKGTSFGLGEAATTASSAVAAGIKPGKELTRYLSLTGDAAAIAGSSMGEMGSIINKVQTSNKAYNGELQQLSERGIPIYQWIAKEAGVTADEVFKMASDGEISSKMFLNAIETNIGGAAKKMGQKSFTASLVNMWAAVGRLGASFLDAGGKGGGFFSKMKPLMNDLTTAIDGMEGSAAKWGETLGQVLDKVVNGIKGIVNWYNSLDKSTQKLIASIMQWSTLILIGLGPVLMIFSKLTGIIGAIFGPFGKFLKFFAKFSTAAKSSEGAIIGITKVFSKLGAILGTLTGPVGWITLGVIALGTAFVVAYKKSETFRNIVNAALNGVKQTFITIGNIIKGFFQLFKGNGQDGVITLSKILPPNVVVGLTNFATKVKTIFYQVVNAISTFAKSIGTQISAFWAKNGTEIMTALRNVGSFISTTFKFIWGNVIKPIMTLIWNLMKLLWPAIKMLVVSVWNNIKGVIQGALNIILGVVKVFSALLTGNWRGVWQGIVQILRGAVQLAFNLVQLWFVGKILKVVKVGLVALRGVVVKGWTFIRNFIGKTAQAIWNSVRTKFTGMFKSVRGIFTNLSKFSRNLWTSLRNAITKFAQSIWTNVRTKFNGLYKSTRSIFTNLSKWSRNLWTNLKNAITKLAQNIWTNVRNKFTGMFKSVRGILGKLFNSSKNIFTNIKNSVTNLTHAARDNVVNGFKAMYNKGKSWIDKLKNFLSGSVSGFKSIASKIGKGVANGAISGLNKMIDGVNWLSKKIMDKKLIGSKIPKLSTGTGGNNGVKTNSKGQLQEDTLAMVNDKGPGNGKGPNGHQELIRDKDGSLFAPKGRNVVLPLRKGMEVINGRDTQNIYGGIPRFSAGSATKKQTNNKKSAFEQGFDNVKAITKATADATVKTVAKKGGELAGKATSKALEVWDYIENPGKLVQIALDKFGVDFTSIKGVYGSFIKHGFAGLKKGLVKKVMSWFDEAGGYGNVDGSSILKHGISFGYSPNKPLPGYPLSINNGRHYGIDTPHSYEKIQAPTGGIVRAQSDFGGGTIAQILNGKVAQYYLHLEKVLKTGRIKQGETFAKTGNSGHYTTGAHFHTQIEDPAANALTNRNTKDPVAFLNSKGGKSGGGGWINTIRTALKIAKLPVTQKYINAWMKQIETESSGNARAMGGNDGLADGNAMGLVQVKPGTFKANQGKGMGDIWNPLHNLVAGMNYASKTYGSSLLDVIGHGHGYASGGIINSPEIAWLAEGGFSESVISHDPSMKARSKVIWDRTGEMLGFSEDAELLRGIITAINEGNSLQQINNRDINRIANKDTNIYMDGKRVAQQVNKRQGSMYNNNSYVLGGG</sequence>
<dbReference type="Gene3D" id="1.20.120.20">
    <property type="entry name" value="Apolipoprotein"/>
    <property type="match status" value="1"/>
</dbReference>
<dbReference type="NCBIfam" id="TIGR02675">
    <property type="entry name" value="tape_meas_nterm"/>
    <property type="match status" value="1"/>
</dbReference>
<feature type="transmembrane region" description="Helical" evidence="11">
    <location>
        <begin position="600"/>
        <end position="621"/>
    </location>
</feature>
<evidence type="ECO:0000313" key="16">
    <source>
        <dbReference type="Proteomes" id="UP000640299"/>
    </source>
</evidence>
<dbReference type="CDD" id="cd13402">
    <property type="entry name" value="LT_TF-like"/>
    <property type="match status" value="1"/>
</dbReference>
<comment type="similarity">
    <text evidence="5">Belongs to the peptidase M23B family.</text>
</comment>
<dbReference type="EMBL" id="CP069389">
    <property type="protein sequence ID" value="QRN90230.1"/>
    <property type="molecule type" value="Genomic_DNA"/>
</dbReference>
<accession>A0AB37HHF6</accession>
<evidence type="ECO:0000256" key="4">
    <source>
        <dbReference type="ARBA" id="ARBA00006406"/>
    </source>
</evidence>
<protein>
    <recommendedName>
        <fullName evidence="7">Probable transglycosylase IsaA</fullName>
        <ecNumber evidence="6">3.4.24.75</ecNumber>
    </recommendedName>
    <alternativeName>
        <fullName evidence="10">Immunodominant staphylococcal antigen A</fullName>
    </alternativeName>
</protein>
<keyword evidence="11" id="KW-0812">Transmembrane</keyword>
<keyword evidence="9" id="KW-0326">Glycosidase</keyword>
<comment type="similarity">
    <text evidence="4">Belongs to the transglycosylase family. IsaA subfamily.</text>
</comment>
<feature type="transmembrane region" description="Helical" evidence="11">
    <location>
        <begin position="633"/>
        <end position="651"/>
    </location>
</feature>
<dbReference type="Pfam" id="PF01464">
    <property type="entry name" value="SLT"/>
    <property type="match status" value="1"/>
</dbReference>
<evidence type="ECO:0000256" key="7">
    <source>
        <dbReference type="ARBA" id="ARBA00014134"/>
    </source>
</evidence>
<dbReference type="SUPFAM" id="SSF53955">
    <property type="entry name" value="Lysozyme-like"/>
    <property type="match status" value="1"/>
</dbReference>
<dbReference type="Gene3D" id="1.10.530.10">
    <property type="match status" value="1"/>
</dbReference>
<dbReference type="Pfam" id="PF20155">
    <property type="entry name" value="TMP_3"/>
    <property type="match status" value="1"/>
</dbReference>
<feature type="transmembrane region" description="Helical" evidence="11">
    <location>
        <begin position="358"/>
        <end position="385"/>
    </location>
</feature>
<feature type="domain" description="Tape measure protein N-terminal" evidence="14">
    <location>
        <begin position="111"/>
        <end position="279"/>
    </location>
</feature>
<name>A0AB37HHF6_MAMSC</name>
<evidence type="ECO:0000256" key="1">
    <source>
        <dbReference type="ARBA" id="ARBA00001667"/>
    </source>
</evidence>
<dbReference type="InterPro" id="IPR016047">
    <property type="entry name" value="M23ase_b-sheet_dom"/>
</dbReference>
<dbReference type="InterPro" id="IPR023346">
    <property type="entry name" value="Lysozyme-like_dom_sf"/>
</dbReference>
<organism evidence="15 16">
    <name type="scientific">Mammaliicoccus sciuri</name>
    <name type="common">Staphylococcus sciuri</name>
    <dbReference type="NCBI Taxonomy" id="1296"/>
    <lineage>
        <taxon>Bacteria</taxon>
        <taxon>Bacillati</taxon>
        <taxon>Bacillota</taxon>
        <taxon>Bacilli</taxon>
        <taxon>Bacillales</taxon>
        <taxon>Staphylococcaceae</taxon>
        <taxon>Mammaliicoccus</taxon>
    </lineage>
</organism>
<proteinExistence type="inferred from homology"/>
<evidence type="ECO:0000256" key="10">
    <source>
        <dbReference type="ARBA" id="ARBA00032268"/>
    </source>
</evidence>
<keyword evidence="8" id="KW-0645">Protease</keyword>
<evidence type="ECO:0000313" key="15">
    <source>
        <dbReference type="EMBL" id="QRN90230.1"/>
    </source>
</evidence>
<dbReference type="Proteomes" id="UP000640299">
    <property type="component" value="Chromosome"/>
</dbReference>
<dbReference type="RefSeq" id="WP_204178218.1">
    <property type="nucleotide sequence ID" value="NZ_CP069389.1"/>
</dbReference>
<evidence type="ECO:0000256" key="6">
    <source>
        <dbReference type="ARBA" id="ARBA00012322"/>
    </source>
</evidence>
<dbReference type="GO" id="GO:0006508">
    <property type="term" value="P:proteolysis"/>
    <property type="evidence" value="ECO:0007669"/>
    <property type="project" value="UniProtKB-KW"/>
</dbReference>
<feature type="transmembrane region" description="Helical" evidence="11">
    <location>
        <begin position="429"/>
        <end position="447"/>
    </location>
</feature>
<dbReference type="InterPro" id="IPR011055">
    <property type="entry name" value="Dup_hybrid_motif"/>
</dbReference>
<feature type="domain" description="M23ase beta-sheet core" evidence="13">
    <location>
        <begin position="1131"/>
        <end position="1213"/>
    </location>
</feature>
<dbReference type="Gene3D" id="2.70.70.10">
    <property type="entry name" value="Glucose Permease (Domain IIA)"/>
    <property type="match status" value="1"/>
</dbReference>
<keyword evidence="8" id="KW-0482">Metalloprotease</keyword>
<dbReference type="InterPro" id="IPR008258">
    <property type="entry name" value="Transglycosylase_SLT_dom_1"/>
</dbReference>
<evidence type="ECO:0000259" key="12">
    <source>
        <dbReference type="Pfam" id="PF01464"/>
    </source>
</evidence>
<evidence type="ECO:0000256" key="5">
    <source>
        <dbReference type="ARBA" id="ARBA00006646"/>
    </source>
</evidence>
<evidence type="ECO:0000256" key="9">
    <source>
        <dbReference type="ARBA" id="ARBA00023295"/>
    </source>
</evidence>
<evidence type="ECO:0000256" key="8">
    <source>
        <dbReference type="ARBA" id="ARBA00023049"/>
    </source>
</evidence>
<evidence type="ECO:0000259" key="13">
    <source>
        <dbReference type="Pfam" id="PF01551"/>
    </source>
</evidence>
<dbReference type="SUPFAM" id="SSF51261">
    <property type="entry name" value="Duplicated hybrid motif"/>
    <property type="match status" value="1"/>
</dbReference>
<comment type="catalytic activity">
    <reaction evidence="1">
        <text>Hydrolysis of the -Gly-|-Gly- bond in the pentaglycine inter-peptide link joining staphylococcal cell wall peptidoglycans.</text>
        <dbReference type="EC" id="3.4.24.75"/>
    </reaction>
</comment>
<evidence type="ECO:0000256" key="3">
    <source>
        <dbReference type="ARBA" id="ARBA00003270"/>
    </source>
</evidence>
<dbReference type="EC" id="3.4.24.75" evidence="6"/>
<evidence type="ECO:0000256" key="2">
    <source>
        <dbReference type="ARBA" id="ARBA00001947"/>
    </source>
</evidence>
<dbReference type="GO" id="GO:0008237">
    <property type="term" value="F:metallopeptidase activity"/>
    <property type="evidence" value="ECO:0007669"/>
    <property type="project" value="UniProtKB-KW"/>
</dbReference>
<dbReference type="PANTHER" id="PTHR37813:SF1">
    <property type="entry name" value="FELS-2 PROPHAGE PROTEIN"/>
    <property type="match status" value="1"/>
</dbReference>
<keyword evidence="11" id="KW-0472">Membrane</keyword>